<reference evidence="2 3" key="1">
    <citation type="journal article" date="2015" name="Sci. Rep.">
        <title>Genome of the facultative scuticociliatosis pathogen Pseudocohnilembus persalinus provides insight into its virulence through horizontal gene transfer.</title>
        <authorList>
            <person name="Xiong J."/>
            <person name="Wang G."/>
            <person name="Cheng J."/>
            <person name="Tian M."/>
            <person name="Pan X."/>
            <person name="Warren A."/>
            <person name="Jiang C."/>
            <person name="Yuan D."/>
            <person name="Miao W."/>
        </authorList>
    </citation>
    <scope>NUCLEOTIDE SEQUENCE [LARGE SCALE GENOMIC DNA]</scope>
    <source>
        <strain evidence="2">36N120E</strain>
    </source>
</reference>
<dbReference type="InParanoid" id="A0A0V0R0Q0"/>
<accession>A0A0V0R0Q0</accession>
<evidence type="ECO:0000313" key="3">
    <source>
        <dbReference type="Proteomes" id="UP000054937"/>
    </source>
</evidence>
<evidence type="ECO:0000313" key="2">
    <source>
        <dbReference type="EMBL" id="KRX07749.1"/>
    </source>
</evidence>
<sequence length="674" mass="78997">MQNQQEYNYNQDNQDNEEELQQQQQQMDEQSPQTNKNSNYKYNQNQNFDNLNEQKQQYDNFQQKKDQLYYQQQQLLQQEQQLDEDQEQLGNFYPSINCLYHPTYFITNFCTDINCLLPLCPQCVKLHIQEHKQKGTFGDIDTLDNIYDKTINQVKLCQSYYQGKQEKIQLLKSYKDSVVEDLEIKLNELKQNIQSQLEQTFRYIRQALQEKVNEYVSKQVNQLEKIQESNIEKESYFDQYLEGLYSQQKCLKYLIQFYSEGFLHKNQNEIRDLDQKIDFISNSDISLEINEDLISDMFAKLQHQIVKITTTQLFQNSASKDNVSNHTSPVKKIVTQPILNSNNKNQELFQYQYQPINGNNNNNINNYSRVIRSSSNHQQSNTFSFSQNQQQIQKNQGQTNSVIQALNFNRNQGNFTKQFSPRPTQINNSPSQNNNNIINKKSYSVIQNMDSSKINIGGVQNKGIVYVSTKNGVNNGTPQKNIIRQQSPIIQRSPTVYHNQQSQSQNQSRVIINKSPQKIIQYQQQQPKVIINQNQFSPRTQNNTINNNNIQNQASQQVNYQGQKSFKCQGSPVIIHPSQKQQNNMNGSQKQNGSQSKNKNKNNQQATISTFEQQKQIINKIQNSKSNTYYNSVNDNNINVSQQQKYIRDNSPNMLNNQNQYYQQIQIPLQCTNK</sequence>
<feature type="compositionally biased region" description="Low complexity" evidence="1">
    <location>
        <begin position="21"/>
        <end position="45"/>
    </location>
</feature>
<dbReference type="Proteomes" id="UP000054937">
    <property type="component" value="Unassembled WGS sequence"/>
</dbReference>
<dbReference type="OrthoDB" id="282889at2759"/>
<feature type="region of interest" description="Disordered" evidence="1">
    <location>
        <begin position="578"/>
        <end position="605"/>
    </location>
</feature>
<organism evidence="2 3">
    <name type="scientific">Pseudocohnilembus persalinus</name>
    <name type="common">Ciliate</name>
    <dbReference type="NCBI Taxonomy" id="266149"/>
    <lineage>
        <taxon>Eukaryota</taxon>
        <taxon>Sar</taxon>
        <taxon>Alveolata</taxon>
        <taxon>Ciliophora</taxon>
        <taxon>Intramacronucleata</taxon>
        <taxon>Oligohymenophorea</taxon>
        <taxon>Scuticociliatia</taxon>
        <taxon>Philasterida</taxon>
        <taxon>Pseudocohnilembidae</taxon>
        <taxon>Pseudocohnilembus</taxon>
    </lineage>
</organism>
<keyword evidence="3" id="KW-1185">Reference proteome</keyword>
<evidence type="ECO:0008006" key="4">
    <source>
        <dbReference type="Google" id="ProtNLM"/>
    </source>
</evidence>
<proteinExistence type="predicted"/>
<feature type="region of interest" description="Disordered" evidence="1">
    <location>
        <begin position="375"/>
        <end position="399"/>
    </location>
</feature>
<evidence type="ECO:0000256" key="1">
    <source>
        <dbReference type="SAM" id="MobiDB-lite"/>
    </source>
</evidence>
<dbReference type="EMBL" id="LDAU01000080">
    <property type="protein sequence ID" value="KRX07749.1"/>
    <property type="molecule type" value="Genomic_DNA"/>
</dbReference>
<protein>
    <recommendedName>
        <fullName evidence="4">B box-type domain-containing protein</fullName>
    </recommendedName>
</protein>
<name>A0A0V0R0Q0_PSEPJ</name>
<comment type="caution">
    <text evidence="2">The sequence shown here is derived from an EMBL/GenBank/DDBJ whole genome shotgun (WGS) entry which is preliminary data.</text>
</comment>
<feature type="region of interest" description="Disordered" evidence="1">
    <location>
        <begin position="1"/>
        <end position="45"/>
    </location>
</feature>
<gene>
    <name evidence="2" type="ORF">PPERSA_07499</name>
</gene>
<dbReference type="AlphaFoldDB" id="A0A0V0R0Q0"/>
<feature type="compositionally biased region" description="Low complexity" evidence="1">
    <location>
        <begin position="1"/>
        <end position="13"/>
    </location>
</feature>